<dbReference type="EMBL" id="AP022839">
    <property type="protein sequence ID" value="BCA95766.1"/>
    <property type="molecule type" value="Genomic_DNA"/>
</dbReference>
<dbReference type="AlphaFoldDB" id="A0A6F8T728"/>
<keyword evidence="1" id="KW-0732">Signal</keyword>
<reference evidence="2" key="1">
    <citation type="journal article" date="2020" name="Microbiol. Resour. Announc.">
        <title>Complete Genome Sequence of Novel Psychrotolerant Legionella Strain TUM19329, Isolated from Antarctic Lake Sediment.</title>
        <authorList>
            <person name="Shimada S."/>
            <person name="Nakai R."/>
            <person name="Aoki K."/>
            <person name="Shimoeda N."/>
            <person name="Ohno G."/>
            <person name="Miyazaki Y."/>
            <person name="Kudoh S."/>
            <person name="Imura S."/>
            <person name="Watanabe K."/>
            <person name="Ishii Y."/>
            <person name="Tateda K."/>
        </authorList>
    </citation>
    <scope>NUCLEOTIDE SEQUENCE [LARGE SCALE GENOMIC DNA]</scope>
    <source>
        <strain evidence="2">TUM19329</strain>
    </source>
</reference>
<evidence type="ECO:0000313" key="3">
    <source>
        <dbReference type="Proteomes" id="UP000502894"/>
    </source>
</evidence>
<accession>A0A6F8T728</accession>
<dbReference type="PROSITE" id="PS51257">
    <property type="entry name" value="PROKAR_LIPOPROTEIN"/>
    <property type="match status" value="1"/>
</dbReference>
<dbReference type="RefSeq" id="WP_173237280.1">
    <property type="nucleotide sequence ID" value="NZ_AP022839.1"/>
</dbReference>
<evidence type="ECO:0000313" key="2">
    <source>
        <dbReference type="EMBL" id="BCA95766.1"/>
    </source>
</evidence>
<feature type="chain" id="PRO_5026273404" description="Lipoprotein" evidence="1">
    <location>
        <begin position="24"/>
        <end position="84"/>
    </location>
</feature>
<name>A0A6F8T728_9GAMM</name>
<proteinExistence type="predicted"/>
<protein>
    <recommendedName>
        <fullName evidence="4">Lipoprotein</fullName>
    </recommendedName>
</protein>
<organism evidence="2 3">
    <name type="scientific">Legionella antarctica</name>
    <dbReference type="NCBI Taxonomy" id="2708020"/>
    <lineage>
        <taxon>Bacteria</taxon>
        <taxon>Pseudomonadati</taxon>
        <taxon>Pseudomonadota</taxon>
        <taxon>Gammaproteobacteria</taxon>
        <taxon>Legionellales</taxon>
        <taxon>Legionellaceae</taxon>
        <taxon>Legionella</taxon>
    </lineage>
</organism>
<evidence type="ECO:0000256" key="1">
    <source>
        <dbReference type="SAM" id="SignalP"/>
    </source>
</evidence>
<gene>
    <name evidence="2" type="ORF">TUM19329_21270</name>
</gene>
<feature type="signal peptide" evidence="1">
    <location>
        <begin position="1"/>
        <end position="23"/>
    </location>
</feature>
<dbReference type="KEGG" id="lant:TUM19329_21270"/>
<evidence type="ECO:0008006" key="4">
    <source>
        <dbReference type="Google" id="ProtNLM"/>
    </source>
</evidence>
<sequence>MKKTLITLSGLSLLFLTGCVTNTRDTTAHNNYIHSGYRDFNSDGLSGVSYRLGYGRIGYVLNDYGFGGYDGGYYSREWIGRAYR</sequence>
<dbReference type="Proteomes" id="UP000502894">
    <property type="component" value="Chromosome"/>
</dbReference>
<keyword evidence="3" id="KW-1185">Reference proteome</keyword>